<dbReference type="OrthoDB" id="4119890at2"/>
<dbReference type="Pfam" id="PF00583">
    <property type="entry name" value="Acetyltransf_1"/>
    <property type="match status" value="2"/>
</dbReference>
<dbReference type="CDD" id="cd04685">
    <property type="entry name" value="NUDIX_Hydrolase"/>
    <property type="match status" value="1"/>
</dbReference>
<dbReference type="InterPro" id="IPR015797">
    <property type="entry name" value="NUDIX_hydrolase-like_dom_sf"/>
</dbReference>
<dbReference type="InterPro" id="IPR000086">
    <property type="entry name" value="NUDIX_hydrolase_dom"/>
</dbReference>
<dbReference type="Pfam" id="PF00293">
    <property type="entry name" value="NUDIX"/>
    <property type="match status" value="1"/>
</dbReference>
<dbReference type="SUPFAM" id="SSF55729">
    <property type="entry name" value="Acyl-CoA N-acyltransferases (Nat)"/>
    <property type="match status" value="2"/>
</dbReference>
<dbReference type="PROSITE" id="PS51186">
    <property type="entry name" value="GNAT"/>
    <property type="match status" value="1"/>
</dbReference>
<protein>
    <submittedName>
        <fullName evidence="5">GNAT family N-acetyltransferase</fullName>
    </submittedName>
</protein>
<sequence>MITVREIDPADPVLFDQWYDALHAGVVAGRSAALLGTRETFAVSLRDPSPLKTRLAVVALDDDQVVGAMLFEYRLQDNLDNVDVEIDVPPSFRRRGVGTALWQWAATRAAQLGRTIFQTELGVPSSPWPGSVFAEGLGFTVEHVEDHLVVPLPYDSVRLAELRESAGKLEGYTLTSWAGVCPPEHQQAYADLHTAMDNDVPTGGMTRETVPWTVERLVEGEERVDRSYLALVTMAHTDAGSPAGYTLIYVPRTDPDNVQQDDTLVLRDHRGHNLGTHLKLANLELLAEHLEAQSSLHTWTALSNTAMQKVNARFGFSVVEQNQELELTRPRLRPAARAIILDPDDRLLLVRFEFDDGPLWATPGGGLEPTESLQEGLRRELTEEVGLTLTEDPPLVWHQEVVAEGHADGYEGVINDYFLIRTPAFDAAGTFTADEMAAENVHGHRWWTLEELQAHEGRFAPRDLPSLVADLLRTGPPTIPLALG</sequence>
<dbReference type="GO" id="GO:0016747">
    <property type="term" value="F:acyltransferase activity, transferring groups other than amino-acyl groups"/>
    <property type="evidence" value="ECO:0007669"/>
    <property type="project" value="InterPro"/>
</dbReference>
<dbReference type="PANTHER" id="PTHR43046:SF14">
    <property type="entry name" value="MUTT_NUDIX FAMILY PROTEIN"/>
    <property type="match status" value="1"/>
</dbReference>
<evidence type="ECO:0000259" key="4">
    <source>
        <dbReference type="PROSITE" id="PS51462"/>
    </source>
</evidence>
<dbReference type="SUPFAM" id="SSF55811">
    <property type="entry name" value="Nudix"/>
    <property type="match status" value="1"/>
</dbReference>
<feature type="non-terminal residue" evidence="5">
    <location>
        <position position="484"/>
    </location>
</feature>
<gene>
    <name evidence="5" type="ORF">E1261_13850</name>
</gene>
<keyword evidence="6" id="KW-1185">Reference proteome</keyword>
<dbReference type="InterPro" id="IPR000182">
    <property type="entry name" value="GNAT_dom"/>
</dbReference>
<feature type="domain" description="Nudix hydrolase" evidence="4">
    <location>
        <begin position="331"/>
        <end position="472"/>
    </location>
</feature>
<dbReference type="GO" id="GO:0016787">
    <property type="term" value="F:hydrolase activity"/>
    <property type="evidence" value="ECO:0007669"/>
    <property type="project" value="UniProtKB-KW"/>
</dbReference>
<dbReference type="InterPro" id="IPR016181">
    <property type="entry name" value="Acyl_CoA_acyltransferase"/>
</dbReference>
<dbReference type="PROSITE" id="PS00893">
    <property type="entry name" value="NUDIX_BOX"/>
    <property type="match status" value="1"/>
</dbReference>
<accession>A0A4R4Q5X8</accession>
<keyword evidence="5" id="KW-0808">Transferase</keyword>
<evidence type="ECO:0000259" key="3">
    <source>
        <dbReference type="PROSITE" id="PS51186"/>
    </source>
</evidence>
<evidence type="ECO:0000313" key="5">
    <source>
        <dbReference type="EMBL" id="TDC30273.1"/>
    </source>
</evidence>
<dbReference type="EMBL" id="SMKA01000048">
    <property type="protein sequence ID" value="TDC30273.1"/>
    <property type="molecule type" value="Genomic_DNA"/>
</dbReference>
<comment type="cofactor">
    <cofactor evidence="1">
        <name>Mg(2+)</name>
        <dbReference type="ChEBI" id="CHEBI:18420"/>
    </cofactor>
</comment>
<keyword evidence="2" id="KW-0378">Hydrolase</keyword>
<organism evidence="5 6">
    <name type="scientific">Kribbella albertanoniae</name>
    <dbReference type="NCBI Taxonomy" id="1266829"/>
    <lineage>
        <taxon>Bacteria</taxon>
        <taxon>Bacillati</taxon>
        <taxon>Actinomycetota</taxon>
        <taxon>Actinomycetes</taxon>
        <taxon>Propionibacteriales</taxon>
        <taxon>Kribbellaceae</taxon>
        <taxon>Kribbella</taxon>
    </lineage>
</organism>
<reference evidence="5 6" key="1">
    <citation type="submission" date="2019-03" db="EMBL/GenBank/DDBJ databases">
        <title>Draft genome sequences of novel Actinobacteria.</title>
        <authorList>
            <person name="Sahin N."/>
            <person name="Ay H."/>
            <person name="Saygin H."/>
        </authorList>
    </citation>
    <scope>NUCLEOTIDE SEQUENCE [LARGE SCALE GENOMIC DNA]</scope>
    <source>
        <strain evidence="5 6">JCM 30547</strain>
    </source>
</reference>
<dbReference type="CDD" id="cd04301">
    <property type="entry name" value="NAT_SF"/>
    <property type="match status" value="1"/>
</dbReference>
<evidence type="ECO:0000313" key="6">
    <source>
        <dbReference type="Proteomes" id="UP000295075"/>
    </source>
</evidence>
<proteinExistence type="predicted"/>
<feature type="domain" description="N-acetyltransferase" evidence="3">
    <location>
        <begin position="2"/>
        <end position="164"/>
    </location>
</feature>
<evidence type="ECO:0000256" key="1">
    <source>
        <dbReference type="ARBA" id="ARBA00001946"/>
    </source>
</evidence>
<evidence type="ECO:0000256" key="2">
    <source>
        <dbReference type="ARBA" id="ARBA00022801"/>
    </source>
</evidence>
<name>A0A4R4Q5X8_9ACTN</name>
<dbReference type="PROSITE" id="PS51462">
    <property type="entry name" value="NUDIX"/>
    <property type="match status" value="1"/>
</dbReference>
<dbReference type="Proteomes" id="UP000295075">
    <property type="component" value="Unassembled WGS sequence"/>
</dbReference>
<dbReference type="AlphaFoldDB" id="A0A4R4Q5X8"/>
<dbReference type="RefSeq" id="WP_132406561.1">
    <property type="nucleotide sequence ID" value="NZ_SMKA01000048.1"/>
</dbReference>
<dbReference type="PANTHER" id="PTHR43046">
    <property type="entry name" value="GDP-MANNOSE MANNOSYL HYDROLASE"/>
    <property type="match status" value="1"/>
</dbReference>
<comment type="caution">
    <text evidence="5">The sequence shown here is derived from an EMBL/GenBank/DDBJ whole genome shotgun (WGS) entry which is preliminary data.</text>
</comment>
<dbReference type="Gene3D" id="3.40.630.30">
    <property type="match status" value="1"/>
</dbReference>
<dbReference type="Gene3D" id="3.90.79.10">
    <property type="entry name" value="Nucleoside Triphosphate Pyrophosphohydrolase"/>
    <property type="match status" value="1"/>
</dbReference>
<dbReference type="InterPro" id="IPR020084">
    <property type="entry name" value="NUDIX_hydrolase_CS"/>
</dbReference>